<feature type="transmembrane region" description="Helical" evidence="6">
    <location>
        <begin position="84"/>
        <end position="108"/>
    </location>
</feature>
<feature type="transmembrane region" description="Helical" evidence="6">
    <location>
        <begin position="330"/>
        <end position="350"/>
    </location>
</feature>
<feature type="transmembrane region" description="Helical" evidence="6">
    <location>
        <begin position="386"/>
        <end position="402"/>
    </location>
</feature>
<dbReference type="RefSeq" id="WP_139221996.1">
    <property type="nucleotide sequence ID" value="NZ_FOVD01000001.1"/>
</dbReference>
<dbReference type="PANTHER" id="PTHR30250:SF28">
    <property type="entry name" value="POLYSACCHARIDE BIOSYNTHESIS PROTEIN"/>
    <property type="match status" value="1"/>
</dbReference>
<reference evidence="8" key="1">
    <citation type="submission" date="2016-10" db="EMBL/GenBank/DDBJ databases">
        <authorList>
            <person name="Varghese N."/>
            <person name="Submissions S."/>
        </authorList>
    </citation>
    <scope>NUCLEOTIDE SEQUENCE [LARGE SCALE GENOMIC DNA]</scope>
    <source>
        <strain evidence="8">DSM 25575</strain>
    </source>
</reference>
<dbReference type="InterPro" id="IPR050833">
    <property type="entry name" value="Poly_Biosynth_Transport"/>
</dbReference>
<keyword evidence="4 6" id="KW-1133">Transmembrane helix</keyword>
<dbReference type="PANTHER" id="PTHR30250">
    <property type="entry name" value="PST FAMILY PREDICTED COLANIC ACID TRANSPORTER"/>
    <property type="match status" value="1"/>
</dbReference>
<evidence type="ECO:0000256" key="4">
    <source>
        <dbReference type="ARBA" id="ARBA00022989"/>
    </source>
</evidence>
<dbReference type="AlphaFoldDB" id="A0A1I4WEM8"/>
<proteinExistence type="predicted"/>
<feature type="transmembrane region" description="Helical" evidence="6">
    <location>
        <begin position="171"/>
        <end position="190"/>
    </location>
</feature>
<keyword evidence="3 6" id="KW-0812">Transmembrane</keyword>
<evidence type="ECO:0000313" key="8">
    <source>
        <dbReference type="Proteomes" id="UP000198769"/>
    </source>
</evidence>
<evidence type="ECO:0000256" key="6">
    <source>
        <dbReference type="SAM" id="Phobius"/>
    </source>
</evidence>
<dbReference type="GO" id="GO:0005886">
    <property type="term" value="C:plasma membrane"/>
    <property type="evidence" value="ECO:0007669"/>
    <property type="project" value="UniProtKB-SubCell"/>
</dbReference>
<feature type="transmembrane region" description="Helical" evidence="6">
    <location>
        <begin position="114"/>
        <end position="135"/>
    </location>
</feature>
<keyword evidence="2" id="KW-1003">Cell membrane</keyword>
<dbReference type="Pfam" id="PF13440">
    <property type="entry name" value="Polysacc_synt_3"/>
    <property type="match status" value="1"/>
</dbReference>
<protein>
    <submittedName>
        <fullName evidence="7">Membrane protein involved in the export of O-antigen and teichoic acid</fullName>
    </submittedName>
</protein>
<keyword evidence="8" id="KW-1185">Reference proteome</keyword>
<organism evidence="7 8">
    <name type="scientific">Chryseobacterium oleae</name>
    <dbReference type="NCBI Taxonomy" id="491207"/>
    <lineage>
        <taxon>Bacteria</taxon>
        <taxon>Pseudomonadati</taxon>
        <taxon>Bacteroidota</taxon>
        <taxon>Flavobacteriia</taxon>
        <taxon>Flavobacteriales</taxon>
        <taxon>Weeksellaceae</taxon>
        <taxon>Chryseobacterium group</taxon>
        <taxon>Chryseobacterium</taxon>
    </lineage>
</organism>
<feature type="transmembrane region" description="Helical" evidence="6">
    <location>
        <begin position="211"/>
        <end position="232"/>
    </location>
</feature>
<accession>A0A1I4WEM8</accession>
<evidence type="ECO:0000256" key="3">
    <source>
        <dbReference type="ARBA" id="ARBA00022692"/>
    </source>
</evidence>
<evidence type="ECO:0000256" key="5">
    <source>
        <dbReference type="ARBA" id="ARBA00023136"/>
    </source>
</evidence>
<feature type="transmembrane region" description="Helical" evidence="6">
    <location>
        <begin position="50"/>
        <end position="72"/>
    </location>
</feature>
<dbReference type="OrthoDB" id="109075at2"/>
<feature type="transmembrane region" description="Helical" evidence="6">
    <location>
        <begin position="292"/>
        <end position="318"/>
    </location>
</feature>
<comment type="subcellular location">
    <subcellularLocation>
        <location evidence="1">Cell membrane</location>
        <topology evidence="1">Multi-pass membrane protein</topology>
    </subcellularLocation>
</comment>
<sequence>MREKLKNIINSSSIRNSFLLMIGTGISQFIPVLFSPLLTRIYSPSNFGDLAIFMAFSLIIGMGASGMYEYAIVLPENDDDAQNIIKLITILALSISVLTGIVFYVVSWFIELDFFYFLLPFSIFFTVCYNVISYWYNRMKKYKTLNLIRIFQSVLIIGGSFIFYTVKNGLIYGYVLGGLFCFIIYLFNFIKQLRQVNLQKIRSLAIEYKKFPTLILPSSLMNTVSSYAPVFFIKRFYTSAQLGSFSMSNRVLTAPISVISTAIGQVYFKNLSDYYNEKKYDLIKKTFLQSTYILCVISIFIFLPLFFFGEELAIVIFGKAWKEAGEFIEIIALASMMKFIVSPLSTILIVKKELNKVARWQTIYFFTSMTIFIIGCFFSIKTLLWIYVIHETILYAIYYYIMKSVINKTNNIYA</sequence>
<evidence type="ECO:0000313" key="7">
    <source>
        <dbReference type="EMBL" id="SFN12088.1"/>
    </source>
</evidence>
<feature type="transmembrane region" description="Helical" evidence="6">
    <location>
        <begin position="147"/>
        <end position="165"/>
    </location>
</feature>
<name>A0A1I4WEM8_CHROL</name>
<evidence type="ECO:0000256" key="1">
    <source>
        <dbReference type="ARBA" id="ARBA00004651"/>
    </source>
</evidence>
<feature type="transmembrane region" description="Helical" evidence="6">
    <location>
        <begin position="18"/>
        <end position="38"/>
    </location>
</feature>
<gene>
    <name evidence="7" type="ORF">SAMN05421594_1148</name>
</gene>
<feature type="transmembrane region" description="Helical" evidence="6">
    <location>
        <begin position="252"/>
        <end position="271"/>
    </location>
</feature>
<feature type="transmembrane region" description="Helical" evidence="6">
    <location>
        <begin position="362"/>
        <end position="380"/>
    </location>
</feature>
<evidence type="ECO:0000256" key="2">
    <source>
        <dbReference type="ARBA" id="ARBA00022475"/>
    </source>
</evidence>
<dbReference type="EMBL" id="FOVD01000001">
    <property type="protein sequence ID" value="SFN12088.1"/>
    <property type="molecule type" value="Genomic_DNA"/>
</dbReference>
<dbReference type="Proteomes" id="UP000198769">
    <property type="component" value="Unassembled WGS sequence"/>
</dbReference>
<keyword evidence="5 6" id="KW-0472">Membrane</keyword>